<feature type="signal peptide" evidence="1">
    <location>
        <begin position="1"/>
        <end position="27"/>
    </location>
</feature>
<evidence type="ECO:0008006" key="4">
    <source>
        <dbReference type="Google" id="ProtNLM"/>
    </source>
</evidence>
<reference evidence="2" key="2">
    <citation type="submission" date="2020-02" db="EMBL/GenBank/DDBJ databases">
        <authorList>
            <person name="Matsumoto Y."/>
            <person name="Motooka D."/>
            <person name="Nakamura S."/>
        </authorList>
    </citation>
    <scope>NUCLEOTIDE SEQUENCE</scope>
    <source>
        <strain evidence="2">JCM 13671</strain>
    </source>
</reference>
<feature type="chain" id="PRO_5039041112" description="Secreted protein" evidence="1">
    <location>
        <begin position="28"/>
        <end position="139"/>
    </location>
</feature>
<dbReference type="AlphaFoldDB" id="A0A7I7Y430"/>
<keyword evidence="3" id="KW-1185">Reference proteome</keyword>
<sequence>MRLPECLVVRVNVVAAAVSLSAAVVMAAPANADPVNCDGPTCTPGITPGVVLGAPCSDTGYFVFGTAVAGPSILPGRLVFCGSPRRYEPRYFRSPSMAGVKEFDSECAGYERWVAQAPDGLFLICQSQNGAPRWRRGDA</sequence>
<proteinExistence type="predicted"/>
<name>A0A7I7Y430_9MYCO</name>
<evidence type="ECO:0000313" key="2">
    <source>
        <dbReference type="EMBL" id="BBZ36396.1"/>
    </source>
</evidence>
<keyword evidence="1" id="KW-0732">Signal</keyword>
<dbReference type="EMBL" id="AP022612">
    <property type="protein sequence ID" value="BBZ36396.1"/>
    <property type="molecule type" value="Genomic_DNA"/>
</dbReference>
<evidence type="ECO:0000256" key="1">
    <source>
        <dbReference type="SAM" id="SignalP"/>
    </source>
</evidence>
<reference evidence="2" key="1">
    <citation type="journal article" date="2019" name="Emerg. Microbes Infect.">
        <title>Comprehensive subspecies identification of 175 nontuberculous mycobacteria species based on 7547 genomic profiles.</title>
        <authorList>
            <person name="Matsumoto Y."/>
            <person name="Kinjo T."/>
            <person name="Motooka D."/>
            <person name="Nabeya D."/>
            <person name="Jung N."/>
            <person name="Uechi K."/>
            <person name="Horii T."/>
            <person name="Iida T."/>
            <person name="Fujita J."/>
            <person name="Nakamura S."/>
        </authorList>
    </citation>
    <scope>NUCLEOTIDE SEQUENCE [LARGE SCALE GENOMIC DNA]</scope>
    <source>
        <strain evidence="2">JCM 13671</strain>
    </source>
</reference>
<evidence type="ECO:0000313" key="3">
    <source>
        <dbReference type="Proteomes" id="UP000466931"/>
    </source>
</evidence>
<organism evidence="2 3">
    <name type="scientific">Mycolicibacterium confluentis</name>
    <dbReference type="NCBI Taxonomy" id="28047"/>
    <lineage>
        <taxon>Bacteria</taxon>
        <taxon>Bacillati</taxon>
        <taxon>Actinomycetota</taxon>
        <taxon>Actinomycetes</taxon>
        <taxon>Mycobacteriales</taxon>
        <taxon>Mycobacteriaceae</taxon>
        <taxon>Mycolicibacterium</taxon>
    </lineage>
</organism>
<protein>
    <recommendedName>
        <fullName evidence="4">Secreted protein</fullName>
    </recommendedName>
</protein>
<gene>
    <name evidence="2" type="ORF">MCNF_50010</name>
</gene>
<dbReference type="Proteomes" id="UP000466931">
    <property type="component" value="Chromosome"/>
</dbReference>
<accession>A0A7I7Y430</accession>